<proteinExistence type="predicted"/>
<dbReference type="AlphaFoldDB" id="A0A221T3B8"/>
<keyword evidence="1" id="KW-0614">Plasmid</keyword>
<geneLocation type="plasmid" evidence="2">
    <name>pdfi3</name>
</geneLocation>
<dbReference type="RefSeq" id="WP_027462775.1">
    <property type="nucleotide sequence ID" value="NZ_CP021084.1"/>
</dbReference>
<gene>
    <name evidence="1" type="ORF">DFI_19250</name>
</gene>
<evidence type="ECO:0000313" key="2">
    <source>
        <dbReference type="Proteomes" id="UP000259030"/>
    </source>
</evidence>
<reference evidence="1 2" key="1">
    <citation type="submission" date="2017-05" db="EMBL/GenBank/DDBJ databases">
        <title>The complete genome sequence of Deinococcus ficus isolated from the rhizosphere of the Ficus religiosa L. in Taiwan.</title>
        <authorList>
            <person name="Wu K.-M."/>
            <person name="Liao T.-L."/>
            <person name="Liu Y.-M."/>
            <person name="Young C.-C."/>
            <person name="Tsai S.-F."/>
        </authorList>
    </citation>
    <scope>NUCLEOTIDE SEQUENCE [LARGE SCALE GENOMIC DNA]</scope>
    <source>
        <strain evidence="1 2">CC-FR2-10</strain>
        <plasmid evidence="2">pdfi3</plasmid>
    </source>
</reference>
<protein>
    <submittedName>
        <fullName evidence="1">Uncharacterized protein</fullName>
    </submittedName>
</protein>
<organism evidence="1 2">
    <name type="scientific">Deinococcus ficus</name>
    <dbReference type="NCBI Taxonomy" id="317577"/>
    <lineage>
        <taxon>Bacteria</taxon>
        <taxon>Thermotogati</taxon>
        <taxon>Deinococcota</taxon>
        <taxon>Deinococci</taxon>
        <taxon>Deinococcales</taxon>
        <taxon>Deinococcaceae</taxon>
        <taxon>Deinococcus</taxon>
    </lineage>
</organism>
<accession>A0A221T3B8</accession>
<sequence>MTMPLPPRADDQGPDALALICQHEPAARHATLWFAPGVPMPTCGATREAQDRECVLARAAPEALEDGRIHYRDDHPIKEPR</sequence>
<name>A0A221T3B8_9DEIO</name>
<evidence type="ECO:0000313" key="1">
    <source>
        <dbReference type="EMBL" id="ASN83336.1"/>
    </source>
</evidence>
<dbReference type="EMBL" id="CP021084">
    <property type="protein sequence ID" value="ASN83336.1"/>
    <property type="molecule type" value="Genomic_DNA"/>
</dbReference>
<dbReference type="Proteomes" id="UP000259030">
    <property type="component" value="Plasmid pDFI3"/>
</dbReference>
<keyword evidence="2" id="KW-1185">Reference proteome</keyword>
<dbReference type="KEGG" id="dfc:DFI_19250"/>